<protein>
    <submittedName>
        <fullName evidence="1">Uncharacterized protein</fullName>
    </submittedName>
</protein>
<accession>A0A1S2PHM8</accession>
<dbReference type="EMBL" id="MLYP01000032">
    <property type="protein sequence ID" value="OIJ93281.1"/>
    <property type="molecule type" value="Genomic_DNA"/>
</dbReference>
<keyword evidence="2" id="KW-1185">Reference proteome</keyword>
<sequence>MNLPLGNCAIVHASGTACRIRTPPGPGKPSSSFCFVSRANPLDEPALFFAILLDLCAEAVGQGPGCVLLDVERVE</sequence>
<reference evidence="1 2" key="1">
    <citation type="submission" date="2016-10" db="EMBL/GenBank/DDBJ databases">
        <title>Genome sequence of Streptomyces sp. MUSC 93.</title>
        <authorList>
            <person name="Lee L.-H."/>
            <person name="Ser H.-L."/>
            <person name="Law J.W.-F."/>
        </authorList>
    </citation>
    <scope>NUCLEOTIDE SEQUENCE [LARGE SCALE GENOMIC DNA]</scope>
    <source>
        <strain evidence="1 2">MUSC 93</strain>
    </source>
</reference>
<gene>
    <name evidence="1" type="ORF">BIV24_12280</name>
</gene>
<evidence type="ECO:0000313" key="1">
    <source>
        <dbReference type="EMBL" id="OIJ93281.1"/>
    </source>
</evidence>
<dbReference type="AlphaFoldDB" id="A0A1S2PHM8"/>
<comment type="caution">
    <text evidence="1">The sequence shown here is derived from an EMBL/GenBank/DDBJ whole genome shotgun (WGS) entry which is preliminary data.</text>
</comment>
<evidence type="ECO:0000313" key="2">
    <source>
        <dbReference type="Proteomes" id="UP000179935"/>
    </source>
</evidence>
<dbReference type="RefSeq" id="WP_071366280.1">
    <property type="nucleotide sequence ID" value="NZ_MLYP01000032.1"/>
</dbReference>
<dbReference type="Proteomes" id="UP000179935">
    <property type="component" value="Unassembled WGS sequence"/>
</dbReference>
<proteinExistence type="predicted"/>
<name>A0A1S2PHM8_9ACTN</name>
<organism evidence="1 2">
    <name type="scientific">Streptomyces colonosanans</name>
    <dbReference type="NCBI Taxonomy" id="1428652"/>
    <lineage>
        <taxon>Bacteria</taxon>
        <taxon>Bacillati</taxon>
        <taxon>Actinomycetota</taxon>
        <taxon>Actinomycetes</taxon>
        <taxon>Kitasatosporales</taxon>
        <taxon>Streptomycetaceae</taxon>
        <taxon>Streptomyces</taxon>
    </lineage>
</organism>